<dbReference type="Pfam" id="PF10075">
    <property type="entry name" value="CSN8_PSD8_EIF3K"/>
    <property type="match status" value="1"/>
</dbReference>
<dbReference type="Gene3D" id="1.25.40.250">
    <property type="entry name" value="ARM repeat, domain 1"/>
    <property type="match status" value="1"/>
</dbReference>
<dbReference type="GO" id="GO:0006446">
    <property type="term" value="P:regulation of translational initiation"/>
    <property type="evidence" value="ECO:0007669"/>
    <property type="project" value="InterPro"/>
</dbReference>
<evidence type="ECO:0000313" key="7">
    <source>
        <dbReference type="Proteomes" id="UP000698800"/>
    </source>
</evidence>
<dbReference type="InterPro" id="IPR036388">
    <property type="entry name" value="WH-like_DNA-bd_sf"/>
</dbReference>
<dbReference type="GO" id="GO:0033290">
    <property type="term" value="C:eukaryotic 48S preinitiation complex"/>
    <property type="evidence" value="ECO:0007669"/>
    <property type="project" value="UniProtKB-UniRule"/>
</dbReference>
<name>A0A9P8I7R4_9PEZI</name>
<dbReference type="OrthoDB" id="337745at2759"/>
<reference evidence="6" key="1">
    <citation type="submission" date="2021-03" db="EMBL/GenBank/DDBJ databases">
        <title>Comparative genomics and phylogenomic investigation of the class Geoglossomycetes provide insights into ecological specialization and systematics.</title>
        <authorList>
            <person name="Melie T."/>
            <person name="Pirro S."/>
            <person name="Miller A.N."/>
            <person name="Quandt A."/>
        </authorList>
    </citation>
    <scope>NUCLEOTIDE SEQUENCE</scope>
    <source>
        <strain evidence="6">GBOQ0MN5Z8</strain>
    </source>
</reference>
<dbReference type="InterPro" id="IPR009374">
    <property type="entry name" value="eIF3k"/>
</dbReference>
<organism evidence="6 7">
    <name type="scientific">Glutinoglossum americanum</name>
    <dbReference type="NCBI Taxonomy" id="1670608"/>
    <lineage>
        <taxon>Eukaryota</taxon>
        <taxon>Fungi</taxon>
        <taxon>Dikarya</taxon>
        <taxon>Ascomycota</taxon>
        <taxon>Pezizomycotina</taxon>
        <taxon>Geoglossomycetes</taxon>
        <taxon>Geoglossales</taxon>
        <taxon>Geoglossaceae</taxon>
        <taxon>Glutinoglossum</taxon>
    </lineage>
</organism>
<dbReference type="GO" id="GO:0005852">
    <property type="term" value="C:eukaryotic translation initiation factor 3 complex"/>
    <property type="evidence" value="ECO:0007669"/>
    <property type="project" value="UniProtKB-UniRule"/>
</dbReference>
<dbReference type="PROSITE" id="PS50250">
    <property type="entry name" value="PCI"/>
    <property type="match status" value="1"/>
</dbReference>
<accession>A0A9P8I7R4</accession>
<comment type="subcellular location">
    <subcellularLocation>
        <location evidence="4">Cytoplasm</location>
    </subcellularLocation>
</comment>
<comment type="caution">
    <text evidence="6">The sequence shown here is derived from an EMBL/GenBank/DDBJ whole genome shotgun (WGS) entry which is preliminary data.</text>
</comment>
<feature type="domain" description="PCI" evidence="5">
    <location>
        <begin position="46"/>
        <end position="223"/>
    </location>
</feature>
<dbReference type="SUPFAM" id="SSF46785">
    <property type="entry name" value="Winged helix' DNA-binding domain"/>
    <property type="match status" value="1"/>
</dbReference>
<evidence type="ECO:0000256" key="2">
    <source>
        <dbReference type="ARBA" id="ARBA00022540"/>
    </source>
</evidence>
<dbReference type="GO" id="GO:0003743">
    <property type="term" value="F:translation initiation factor activity"/>
    <property type="evidence" value="ECO:0007669"/>
    <property type="project" value="UniProtKB-UniRule"/>
</dbReference>
<dbReference type="Gene3D" id="1.10.10.10">
    <property type="entry name" value="Winged helix-like DNA-binding domain superfamily/Winged helix DNA-binding domain"/>
    <property type="match status" value="1"/>
</dbReference>
<dbReference type="Proteomes" id="UP000698800">
    <property type="component" value="Unassembled WGS sequence"/>
</dbReference>
<protein>
    <recommendedName>
        <fullName evidence="4">Eukaryotic translation initiation factor 3 subunit K</fullName>
        <shortName evidence="4">eIF3k</shortName>
    </recommendedName>
    <alternativeName>
        <fullName evidence="4">eIF-3 p25</fullName>
    </alternativeName>
</protein>
<dbReference type="FunFam" id="1.10.10.10:FF:000389">
    <property type="entry name" value="Eukaryotic translation initiation factor 3 subunit K"/>
    <property type="match status" value="1"/>
</dbReference>
<dbReference type="HAMAP" id="MF_03010">
    <property type="entry name" value="eIF3k"/>
    <property type="match status" value="1"/>
</dbReference>
<evidence type="ECO:0000256" key="4">
    <source>
        <dbReference type="HAMAP-Rule" id="MF_03010"/>
    </source>
</evidence>
<dbReference type="InterPro" id="IPR036390">
    <property type="entry name" value="WH_DNA-bd_sf"/>
</dbReference>
<comment type="function">
    <text evidence="4">Component of the eukaryotic translation initiation factor 3 (eIF-3) complex, which is involved in protein synthesis of a specialized repertoire of mRNAs and, together with other initiation factors, stimulates binding of mRNA and methionyl-tRNAi to the 40S ribosome. The eIF-3 complex specifically targets and initiates translation of a subset of mRNAs involved in cell proliferation.</text>
</comment>
<dbReference type="GO" id="GO:0003723">
    <property type="term" value="F:RNA binding"/>
    <property type="evidence" value="ECO:0007669"/>
    <property type="project" value="UniProtKB-UniRule"/>
</dbReference>
<evidence type="ECO:0000259" key="5">
    <source>
        <dbReference type="PROSITE" id="PS50250"/>
    </source>
</evidence>
<dbReference type="InterPro" id="IPR000717">
    <property type="entry name" value="PCI_dom"/>
</dbReference>
<proteinExistence type="inferred from homology"/>
<evidence type="ECO:0000256" key="3">
    <source>
        <dbReference type="ARBA" id="ARBA00022917"/>
    </source>
</evidence>
<dbReference type="PANTHER" id="PTHR13022">
    <property type="entry name" value="EUKARYOTIC TRANSLATION INITIATION FACTOR 3 SUBUNIT 11"/>
    <property type="match status" value="1"/>
</dbReference>
<gene>
    <name evidence="6" type="ORF">FGG08_003229</name>
</gene>
<dbReference type="InterPro" id="IPR033464">
    <property type="entry name" value="CSN8_PSD8_EIF3K"/>
</dbReference>
<dbReference type="GO" id="GO:0016282">
    <property type="term" value="C:eukaryotic 43S preinitiation complex"/>
    <property type="evidence" value="ECO:0007669"/>
    <property type="project" value="UniProtKB-UniRule"/>
</dbReference>
<dbReference type="PANTHER" id="PTHR13022:SF0">
    <property type="entry name" value="EUKARYOTIC TRANSLATION INITIATION FACTOR 3 SUBUNIT K"/>
    <property type="match status" value="1"/>
</dbReference>
<evidence type="ECO:0000313" key="6">
    <source>
        <dbReference type="EMBL" id="KAH0542384.1"/>
    </source>
</evidence>
<dbReference type="InterPro" id="IPR016024">
    <property type="entry name" value="ARM-type_fold"/>
</dbReference>
<dbReference type="InterPro" id="IPR016020">
    <property type="entry name" value="Transl_init_fac_sub12_N_euk"/>
</dbReference>
<dbReference type="FunFam" id="1.25.40.250:FF:000003">
    <property type="entry name" value="Eukaryotic translation initiation factor 3 subunit K"/>
    <property type="match status" value="1"/>
</dbReference>
<comment type="subunit">
    <text evidence="4">Component of the eukaryotic translation initiation factor 3 (eIF-3) complex.</text>
</comment>
<keyword evidence="1 4" id="KW-0963">Cytoplasm</keyword>
<dbReference type="AlphaFoldDB" id="A0A9P8I7R4"/>
<dbReference type="GO" id="GO:0043022">
    <property type="term" value="F:ribosome binding"/>
    <property type="evidence" value="ECO:0007669"/>
    <property type="project" value="InterPro"/>
</dbReference>
<keyword evidence="7" id="KW-1185">Reference proteome</keyword>
<sequence length="250" mass="28078">MGVPFDYAPDRPEYIENILNGLDRYNPETTTVFQDYVNQQCEERTYDCYANLALLKLYQFNPHLTRDETITNILVKSLTVFPSPDFSLCLHLLPPHILLSPTTSASSPPAGDAPLSEAVQKLSILSNHLSAAQYTAFWQTLDSDDLYADLVADVSGFEELMRVRIAVMVGQAVREVERGVLEGWLSLRGGEFERFVREVCGWEVGVGEGGVGVVRVPLNKENEAKGTVVRENVKFDQFSRMIRRAYEQPA</sequence>
<evidence type="ECO:0000256" key="1">
    <source>
        <dbReference type="ARBA" id="ARBA00022490"/>
    </source>
</evidence>
<keyword evidence="2 4" id="KW-0396">Initiation factor</keyword>
<dbReference type="EMBL" id="JAGHQL010000055">
    <property type="protein sequence ID" value="KAH0542384.1"/>
    <property type="molecule type" value="Genomic_DNA"/>
</dbReference>
<dbReference type="SUPFAM" id="SSF48371">
    <property type="entry name" value="ARM repeat"/>
    <property type="match status" value="1"/>
</dbReference>
<keyword evidence="3 4" id="KW-0648">Protein biosynthesis</keyword>
<dbReference type="GO" id="GO:0001732">
    <property type="term" value="P:formation of cytoplasmic translation initiation complex"/>
    <property type="evidence" value="ECO:0007669"/>
    <property type="project" value="UniProtKB-UniRule"/>
</dbReference>
<comment type="similarity">
    <text evidence="4">Belongs to the eIF-3 subunit K family.</text>
</comment>